<dbReference type="SUPFAM" id="SSF53955">
    <property type="entry name" value="Lysozyme-like"/>
    <property type="match status" value="1"/>
</dbReference>
<keyword evidence="3" id="KW-1185">Reference proteome</keyword>
<feature type="compositionally biased region" description="Basic residues" evidence="1">
    <location>
        <begin position="1"/>
        <end position="26"/>
    </location>
</feature>
<proteinExistence type="predicted"/>
<dbReference type="Proteomes" id="UP000317893">
    <property type="component" value="Unassembled WGS sequence"/>
</dbReference>
<sequence>MAQRHEGRHRQPGRHRAPQTSRRHRLAAATVRRPVLTTAAAVALLGASAAGYAKAGEATGTLTSSGVPSAAVDQTMSEIGSAQRQDDAEHRQSTAAAALKAQADRDAAAKAKAAAAAAAAQQLAAQRQAEAQRAAREAQRQQVLAAAQDDPRSVARMMLADYGWSDGQFSCLNSLWTKESGWQYTATNAGSGAYGIPQSLPASKMGTVASDYRTNPVTQITWGLQYIKASYGTPCSAWAHSQATNWY</sequence>
<protein>
    <recommendedName>
        <fullName evidence="4">Transglycosylase-like protein with SLT domain</fullName>
    </recommendedName>
</protein>
<accession>A0A542E1X0</accession>
<comment type="caution">
    <text evidence="2">The sequence shown here is derived from an EMBL/GenBank/DDBJ whole genome shotgun (WGS) entry which is preliminary data.</text>
</comment>
<dbReference type="RefSeq" id="WP_141848700.1">
    <property type="nucleotide sequence ID" value="NZ_BAAAPR010000014.1"/>
</dbReference>
<dbReference type="OrthoDB" id="9766277at2"/>
<dbReference type="InterPro" id="IPR023346">
    <property type="entry name" value="Lysozyme-like_dom_sf"/>
</dbReference>
<feature type="region of interest" description="Disordered" evidence="1">
    <location>
        <begin position="1"/>
        <end position="28"/>
    </location>
</feature>
<organism evidence="2 3">
    <name type="scientific">Lapillicoccus jejuensis</name>
    <dbReference type="NCBI Taxonomy" id="402171"/>
    <lineage>
        <taxon>Bacteria</taxon>
        <taxon>Bacillati</taxon>
        <taxon>Actinomycetota</taxon>
        <taxon>Actinomycetes</taxon>
        <taxon>Micrococcales</taxon>
        <taxon>Intrasporangiaceae</taxon>
        <taxon>Lapillicoccus</taxon>
    </lineage>
</organism>
<evidence type="ECO:0000313" key="2">
    <source>
        <dbReference type="EMBL" id="TQJ09305.1"/>
    </source>
</evidence>
<dbReference type="AlphaFoldDB" id="A0A542E1X0"/>
<dbReference type="EMBL" id="VFMN01000001">
    <property type="protein sequence ID" value="TQJ09305.1"/>
    <property type="molecule type" value="Genomic_DNA"/>
</dbReference>
<evidence type="ECO:0008006" key="4">
    <source>
        <dbReference type="Google" id="ProtNLM"/>
    </source>
</evidence>
<gene>
    <name evidence="2" type="ORF">FB458_2415</name>
</gene>
<name>A0A542E1X0_9MICO</name>
<evidence type="ECO:0000256" key="1">
    <source>
        <dbReference type="SAM" id="MobiDB-lite"/>
    </source>
</evidence>
<reference evidence="2 3" key="1">
    <citation type="submission" date="2019-06" db="EMBL/GenBank/DDBJ databases">
        <title>Sequencing the genomes of 1000 actinobacteria strains.</title>
        <authorList>
            <person name="Klenk H.-P."/>
        </authorList>
    </citation>
    <scope>NUCLEOTIDE SEQUENCE [LARGE SCALE GENOMIC DNA]</scope>
    <source>
        <strain evidence="2 3">DSM 18607</strain>
    </source>
</reference>
<evidence type="ECO:0000313" key="3">
    <source>
        <dbReference type="Proteomes" id="UP000317893"/>
    </source>
</evidence>